<organism evidence="5 6">
    <name type="scientific">Enterococcus devriesei</name>
    <dbReference type="NCBI Taxonomy" id="319970"/>
    <lineage>
        <taxon>Bacteria</taxon>
        <taxon>Bacillati</taxon>
        <taxon>Bacillota</taxon>
        <taxon>Bacilli</taxon>
        <taxon>Lactobacillales</taxon>
        <taxon>Enterococcaceae</taxon>
        <taxon>Enterococcus</taxon>
    </lineage>
</organism>
<comment type="similarity">
    <text evidence="1">Belongs to the 'GDXG' lipolytic enzyme family.</text>
</comment>
<evidence type="ECO:0000256" key="3">
    <source>
        <dbReference type="PROSITE-ProRule" id="PRU10038"/>
    </source>
</evidence>
<dbReference type="PANTHER" id="PTHR48081">
    <property type="entry name" value="AB HYDROLASE SUPERFAMILY PROTEIN C4A8.06C"/>
    <property type="match status" value="1"/>
</dbReference>
<dbReference type="Proteomes" id="UP000183700">
    <property type="component" value="Unassembled WGS sequence"/>
</dbReference>
<accession>A0A1L8SXA5</accession>
<dbReference type="InterPro" id="IPR029058">
    <property type="entry name" value="AB_hydrolase_fold"/>
</dbReference>
<dbReference type="InterPro" id="IPR013094">
    <property type="entry name" value="AB_hydrolase_3"/>
</dbReference>
<dbReference type="AlphaFoldDB" id="A0A1L8SXA5"/>
<dbReference type="Pfam" id="PF07859">
    <property type="entry name" value="Abhydrolase_3"/>
    <property type="match status" value="1"/>
</dbReference>
<dbReference type="OrthoDB" id="9815425at2"/>
<dbReference type="InterPro" id="IPR050300">
    <property type="entry name" value="GDXG_lipolytic_enzyme"/>
</dbReference>
<dbReference type="InterPro" id="IPR033140">
    <property type="entry name" value="Lipase_GDXG_put_SER_AS"/>
</dbReference>
<name>A0A1L8SXA5_9ENTE</name>
<dbReference type="STRING" id="319970.RV00_GL001135"/>
<reference evidence="5 6" key="1">
    <citation type="submission" date="2014-12" db="EMBL/GenBank/DDBJ databases">
        <title>Draft genome sequences of 29 type strains of Enterococci.</title>
        <authorList>
            <person name="Zhong Z."/>
            <person name="Sun Z."/>
            <person name="Liu W."/>
            <person name="Zhang W."/>
            <person name="Zhang H."/>
        </authorList>
    </citation>
    <scope>NUCLEOTIDE SEQUENCE [LARGE SCALE GENOMIC DNA]</scope>
    <source>
        <strain evidence="5 6">DSM 22802</strain>
    </source>
</reference>
<sequence length="346" mass="38511">MTSYQAVLNSLTENSVEETNDGLTKIIKPINSKIFSGEYSPLIFPALEEKYQEARPIDKNLEKLRTGNNVVGTIDFPGDNVSTTTKIIEYLERKVSVEILTPRQLEVDAVLIYFHGGSFYGGTPADVHDFLKAIAQKSGRQIISVDYSLAPEHPFPSGIWDGAAVILYYQQKLQRTVAIAGDSAGGNIALGASYLCHEMGAPAIEAQILLYPVLTFDLHAQDLWNVNAYPVIPVQKNIRDNLFERTLSLSTIMKEYYLQHDEKIDAPLTSPLAMNEIGFMPRTLFLVGEYDFFRQANEVFAKKLVKAAVPVSFLQYSGMIHAFAPLIGILPQSEDVVNEISSFLRI</sequence>
<evidence type="ECO:0000259" key="4">
    <source>
        <dbReference type="Pfam" id="PF07859"/>
    </source>
</evidence>
<dbReference type="PROSITE" id="PS01174">
    <property type="entry name" value="LIPASE_GDXG_SER"/>
    <property type="match status" value="1"/>
</dbReference>
<keyword evidence="6" id="KW-1185">Reference proteome</keyword>
<evidence type="ECO:0000313" key="6">
    <source>
        <dbReference type="Proteomes" id="UP000183700"/>
    </source>
</evidence>
<protein>
    <submittedName>
        <fullName evidence="5">Lipase/esterase</fullName>
    </submittedName>
</protein>
<proteinExistence type="inferred from homology"/>
<dbReference type="RefSeq" id="WP_071861121.1">
    <property type="nucleotide sequence ID" value="NZ_JAHLOV010000002.1"/>
</dbReference>
<feature type="domain" description="Alpha/beta hydrolase fold-3" evidence="4">
    <location>
        <begin position="111"/>
        <end position="324"/>
    </location>
</feature>
<evidence type="ECO:0000256" key="1">
    <source>
        <dbReference type="ARBA" id="ARBA00010515"/>
    </source>
</evidence>
<dbReference type="GO" id="GO:0016787">
    <property type="term" value="F:hydrolase activity"/>
    <property type="evidence" value="ECO:0007669"/>
    <property type="project" value="UniProtKB-KW"/>
</dbReference>
<keyword evidence="2" id="KW-0378">Hydrolase</keyword>
<dbReference type="Gene3D" id="3.40.50.1820">
    <property type="entry name" value="alpha/beta hydrolase"/>
    <property type="match status" value="1"/>
</dbReference>
<dbReference type="SUPFAM" id="SSF53474">
    <property type="entry name" value="alpha/beta-Hydrolases"/>
    <property type="match status" value="1"/>
</dbReference>
<evidence type="ECO:0000313" key="5">
    <source>
        <dbReference type="EMBL" id="OJG36690.1"/>
    </source>
</evidence>
<comment type="caution">
    <text evidence="5">The sequence shown here is derived from an EMBL/GenBank/DDBJ whole genome shotgun (WGS) entry which is preliminary data.</text>
</comment>
<dbReference type="PANTHER" id="PTHR48081:SF8">
    <property type="entry name" value="ALPHA_BETA HYDROLASE FOLD-3 DOMAIN-CONTAINING PROTEIN-RELATED"/>
    <property type="match status" value="1"/>
</dbReference>
<evidence type="ECO:0000256" key="2">
    <source>
        <dbReference type="ARBA" id="ARBA00022801"/>
    </source>
</evidence>
<dbReference type="EMBL" id="JXKM01000002">
    <property type="protein sequence ID" value="OJG36690.1"/>
    <property type="molecule type" value="Genomic_DNA"/>
</dbReference>
<gene>
    <name evidence="5" type="ORF">RV00_GL001135</name>
</gene>
<feature type="active site" evidence="3">
    <location>
        <position position="183"/>
    </location>
</feature>